<keyword evidence="2 5" id="KW-0812">Transmembrane</keyword>
<evidence type="ECO:0000313" key="6">
    <source>
        <dbReference type="EMBL" id="CVI58542.1"/>
    </source>
</evidence>
<feature type="transmembrane region" description="Helical" evidence="5">
    <location>
        <begin position="148"/>
        <end position="179"/>
    </location>
</feature>
<name>A0A1S7TVA2_9HYPH</name>
<feature type="transmembrane region" description="Helical" evidence="5">
    <location>
        <begin position="374"/>
        <end position="396"/>
    </location>
</feature>
<keyword evidence="4 5" id="KW-0472">Membrane</keyword>
<dbReference type="AlphaFoldDB" id="A0A1S7TVA2"/>
<feature type="transmembrane region" description="Helical" evidence="5">
    <location>
        <begin position="335"/>
        <end position="354"/>
    </location>
</feature>
<gene>
    <name evidence="6" type="ORF">AGR7A_Lc120133</name>
</gene>
<sequence length="493" mass="52466">MVVHLMSLPMTNSKKELTTVAVTEATVSVRRLKQVVAALLVAFAAVLIFLAIDGLTMPMRATLFIFFSAIVAWTVLELPETPVALTGAIALAVVGAITEDVVYRSLGNDIIWLLLSAFVIAGVLRNVGLIEQVTARLMPGMRSIRRMFWMLTLLTFATAFIIPSTSARAAILMPVYLGLSAAIDNSRIARALGLLFPTIILLSAGASLIGAGAHLVAAGFLSRLTGAQPDFIGWLVLAGPFSLATCLIACAILLHVFLTKEERDMAPGGKAGPDRVAPFSRQQIAVACVVFCTVLMFATQSIHGIGMALIGMVATLVLCMPNVSGMALKAALKTVEWNLLLFMAGTLVIGEALIETGTAQMLADRLVAVFRQSLITAPIVIISFAVIAATFSHLIITSRTARVTVLVPAFALPLSGLGVDPATLVMVVTLASGFCQMTMVSAKPVVLFGGMEPAAFTHTDLRKLGYFLLPPFIFLLILSATLLWPMLEIFQKN</sequence>
<feature type="transmembrane region" description="Helical" evidence="5">
    <location>
        <begin position="425"/>
        <end position="446"/>
    </location>
</feature>
<feature type="transmembrane region" description="Helical" evidence="5">
    <location>
        <begin position="403"/>
        <end position="419"/>
    </location>
</feature>
<dbReference type="GO" id="GO:0005886">
    <property type="term" value="C:plasma membrane"/>
    <property type="evidence" value="ECO:0007669"/>
    <property type="project" value="TreeGrafter"/>
</dbReference>
<feature type="transmembrane region" description="Helical" evidence="5">
    <location>
        <begin position="304"/>
        <end position="323"/>
    </location>
</feature>
<protein>
    <submittedName>
        <fullName evidence="6">Sodium/sulphate symporter</fullName>
    </submittedName>
</protein>
<keyword evidence="7" id="KW-1185">Reference proteome</keyword>
<dbReference type="PANTHER" id="PTHR10283:SF92">
    <property type="entry name" value="LOW-AFFINITY PHOSPHATE TRANSPORTER PHO91"/>
    <property type="match status" value="1"/>
</dbReference>
<evidence type="ECO:0000256" key="2">
    <source>
        <dbReference type="ARBA" id="ARBA00022692"/>
    </source>
</evidence>
<comment type="subcellular location">
    <subcellularLocation>
        <location evidence="1">Membrane</location>
        <topology evidence="1">Multi-pass membrane protein</topology>
    </subcellularLocation>
</comment>
<evidence type="ECO:0000256" key="4">
    <source>
        <dbReference type="ARBA" id="ARBA00023136"/>
    </source>
</evidence>
<evidence type="ECO:0000256" key="5">
    <source>
        <dbReference type="SAM" id="Phobius"/>
    </source>
</evidence>
<keyword evidence="3 5" id="KW-1133">Transmembrane helix</keyword>
<dbReference type="PANTHER" id="PTHR10283">
    <property type="entry name" value="SOLUTE CARRIER FAMILY 13 MEMBER"/>
    <property type="match status" value="1"/>
</dbReference>
<organism evidence="6 7">
    <name type="scientific">Agrobacterium deltaense NCPPB 1641</name>
    <dbReference type="NCBI Taxonomy" id="1183425"/>
    <lineage>
        <taxon>Bacteria</taxon>
        <taxon>Pseudomonadati</taxon>
        <taxon>Pseudomonadota</taxon>
        <taxon>Alphaproteobacteria</taxon>
        <taxon>Hyphomicrobiales</taxon>
        <taxon>Rhizobiaceae</taxon>
        <taxon>Rhizobium/Agrobacterium group</taxon>
        <taxon>Agrobacterium</taxon>
    </lineage>
</organism>
<dbReference type="InterPro" id="IPR001898">
    <property type="entry name" value="SLC13A/DASS"/>
</dbReference>
<dbReference type="EMBL" id="FCNP01000033">
    <property type="protein sequence ID" value="CVI58542.1"/>
    <property type="molecule type" value="Genomic_DNA"/>
</dbReference>
<feature type="transmembrane region" description="Helical" evidence="5">
    <location>
        <begin position="35"/>
        <end position="52"/>
    </location>
</feature>
<feature type="transmembrane region" description="Helical" evidence="5">
    <location>
        <begin position="191"/>
        <end position="211"/>
    </location>
</feature>
<dbReference type="Pfam" id="PF00939">
    <property type="entry name" value="Na_sulph_symp"/>
    <property type="match status" value="1"/>
</dbReference>
<evidence type="ECO:0000256" key="1">
    <source>
        <dbReference type="ARBA" id="ARBA00004141"/>
    </source>
</evidence>
<proteinExistence type="predicted"/>
<feature type="transmembrane region" description="Helical" evidence="5">
    <location>
        <begin position="110"/>
        <end position="128"/>
    </location>
</feature>
<evidence type="ECO:0000313" key="7">
    <source>
        <dbReference type="Proteomes" id="UP000192140"/>
    </source>
</evidence>
<comment type="caution">
    <text evidence="6">The sequence shown here is derived from an EMBL/GenBank/DDBJ whole genome shotgun (WGS) entry which is preliminary data.</text>
</comment>
<evidence type="ECO:0000256" key="3">
    <source>
        <dbReference type="ARBA" id="ARBA00022989"/>
    </source>
</evidence>
<dbReference type="GO" id="GO:0005315">
    <property type="term" value="F:phosphate transmembrane transporter activity"/>
    <property type="evidence" value="ECO:0007669"/>
    <property type="project" value="TreeGrafter"/>
</dbReference>
<dbReference type="Proteomes" id="UP000192140">
    <property type="component" value="Unassembled WGS sequence"/>
</dbReference>
<feature type="transmembrane region" description="Helical" evidence="5">
    <location>
        <begin position="231"/>
        <end position="258"/>
    </location>
</feature>
<accession>A0A1S7TVA2</accession>
<feature type="transmembrane region" description="Helical" evidence="5">
    <location>
        <begin position="466"/>
        <end position="487"/>
    </location>
</feature>
<reference evidence="6" key="1">
    <citation type="submission" date="2016-01" db="EMBL/GenBank/DDBJ databases">
        <authorList>
            <person name="Regsiter A."/>
            <person name="william w."/>
        </authorList>
    </citation>
    <scope>NUCLEOTIDE SEQUENCE</scope>
    <source>
        <strain evidence="6">NCPPB 1641</strain>
    </source>
</reference>